<accession>A0A5B0EA66</accession>
<dbReference type="RefSeq" id="WP_149620320.1">
    <property type="nucleotide sequence ID" value="NZ_VOBL01000017.1"/>
</dbReference>
<name>A0A5B0EA66_9MICC</name>
<evidence type="ECO:0000256" key="2">
    <source>
        <dbReference type="SAM" id="Phobius"/>
    </source>
</evidence>
<dbReference type="Proteomes" id="UP000323856">
    <property type="component" value="Unassembled WGS sequence"/>
</dbReference>
<evidence type="ECO:0000313" key="3">
    <source>
        <dbReference type="EMBL" id="KAA0974781.1"/>
    </source>
</evidence>
<feature type="transmembrane region" description="Helical" evidence="2">
    <location>
        <begin position="36"/>
        <end position="58"/>
    </location>
</feature>
<reference evidence="3 4" key="1">
    <citation type="submission" date="2019-07" db="EMBL/GenBank/DDBJ databases">
        <title>Analysis of the biochemical properties, biological activity and biotechnological potential of siderophores and biosurfactants produced by Antarctic psychrotolerant bacteria.</title>
        <authorList>
            <person name="Styczynski M."/>
            <person name="Krucon T."/>
            <person name="Decewicz P."/>
            <person name="Dziewit L."/>
        </authorList>
    </citation>
    <scope>NUCLEOTIDE SEQUENCE [LARGE SCALE GENOMIC DNA]</scope>
    <source>
        <strain evidence="3 4">ANT_H27</strain>
    </source>
</reference>
<keyword evidence="2" id="KW-0812">Transmembrane</keyword>
<gene>
    <name evidence="3" type="ORF">FQ154_14915</name>
</gene>
<feature type="region of interest" description="Disordered" evidence="1">
    <location>
        <begin position="1"/>
        <end position="24"/>
    </location>
</feature>
<dbReference type="AlphaFoldDB" id="A0A5B0EA66"/>
<sequence length="293" mass="31498">MGNAPAPGNESDKSNGLTNPVETPKKHPLRVFGKGVVAFAAGVVALAALVTLAGSAIIKTIDPYRDSKEEIRFLGIDLDVEAVNGKLGTPEESHALCKVTSVCHAVKDDGLLLNVYRDDHYTVRAVFDEGTMEFYAVTLGNPEIGKFRSSMFKPHVRWLDRDLGILSERTYVKIHEKAAVDVKPATRIFLGSRESAYAEVLLAGGAGDGQGLILGWAPDGYAKLPWNLEGANALYDAQPATGEGSAPFEAADNFRVASVPNTYGVFHEDGGHTGFILRDPGNVIELLLFGNRF</sequence>
<comment type="caution">
    <text evidence="3">The sequence shown here is derived from an EMBL/GenBank/DDBJ whole genome shotgun (WGS) entry which is preliminary data.</text>
</comment>
<protein>
    <submittedName>
        <fullName evidence="3">Uncharacterized protein</fullName>
    </submittedName>
</protein>
<dbReference type="OrthoDB" id="5149851at2"/>
<evidence type="ECO:0000313" key="4">
    <source>
        <dbReference type="Proteomes" id="UP000323856"/>
    </source>
</evidence>
<evidence type="ECO:0000256" key="1">
    <source>
        <dbReference type="SAM" id="MobiDB-lite"/>
    </source>
</evidence>
<dbReference type="EMBL" id="VOBL01000017">
    <property type="protein sequence ID" value="KAA0974781.1"/>
    <property type="molecule type" value="Genomic_DNA"/>
</dbReference>
<keyword evidence="2" id="KW-1133">Transmembrane helix</keyword>
<organism evidence="3 4">
    <name type="scientific">Paeniglutamicibacter gangotriensis</name>
    <dbReference type="NCBI Taxonomy" id="254787"/>
    <lineage>
        <taxon>Bacteria</taxon>
        <taxon>Bacillati</taxon>
        <taxon>Actinomycetota</taxon>
        <taxon>Actinomycetes</taxon>
        <taxon>Micrococcales</taxon>
        <taxon>Micrococcaceae</taxon>
        <taxon>Paeniglutamicibacter</taxon>
    </lineage>
</organism>
<keyword evidence="2" id="KW-0472">Membrane</keyword>
<proteinExistence type="predicted"/>